<dbReference type="Gene3D" id="3.40.1360.10">
    <property type="match status" value="1"/>
</dbReference>
<name>M5IR00_9BACT</name>
<evidence type="ECO:0000313" key="2">
    <source>
        <dbReference type="Proteomes" id="UP000011939"/>
    </source>
</evidence>
<gene>
    <name evidence="1" type="ORF">CSUNSWCD_1544</name>
</gene>
<reference evidence="1 2" key="1">
    <citation type="journal article" date="2013" name="Genome Announc.">
        <title>Genome Sequence of Campylobacter showae UNSWCD, Isolated from a Patient with Crohn's Disease.</title>
        <authorList>
            <person name="Tay A.P."/>
            <person name="Kaakoush N.O."/>
            <person name="Deshpande N.P."/>
            <person name="Chen Z."/>
            <person name="Mitchell H."/>
            <person name="Wilkins M.R."/>
        </authorList>
    </citation>
    <scope>NUCLEOTIDE SEQUENCE [LARGE SCALE GENOMIC DNA]</scope>
    <source>
        <strain evidence="1 2">CSUNSWCD</strain>
    </source>
</reference>
<dbReference type="STRING" id="1244083.CSUNSWCD_1544"/>
<evidence type="ECO:0000313" key="1">
    <source>
        <dbReference type="EMBL" id="EKU11794.1"/>
    </source>
</evidence>
<dbReference type="PATRIC" id="fig|1244083.3.peg.787"/>
<comment type="caution">
    <text evidence="1">The sequence shown here is derived from an EMBL/GenBank/DDBJ whole genome shotgun (WGS) entry which is preliminary data.</text>
</comment>
<sequence>MSKMKENLVELALDEILKNNGYFEKRDKSSRNYKTLTNDYGDTIVVSRQSNGHYLYFNPNDSTDRGNIYSFAKNRGVEVKDLIDEDKIKDIKELQNNTIPKATTKKIDNEIIEKFKKLDKTDKNSFLISRRKLSGELLAQFSSLKQDSKYQNAVVPTYTLTSVQTDAGTKEFLKQSGTISYLSKPLTHDPQGKAYDKPIKQLCNGNKGLEILKADNAHKSPKEFKNIIISESMIDTLSFCEMKGINLQETLLCSTNGQISTSQKDAIKALRKLAPDAKFTLAFDNDDRGKEFGKIVEQIVPNADRQMPILKDFNDDLVVGKALGLAARNISKENILKPLSELGKKVEYLSKKYDFLEPCAKNERVNELLRFNPSKFKEIAPKVQRLPGMRECFKRLNLVEKKIGREYSRAI</sequence>
<dbReference type="eggNOG" id="COG4643">
    <property type="taxonomic scope" value="Bacteria"/>
</dbReference>
<dbReference type="EMBL" id="AMZQ01000004">
    <property type="protein sequence ID" value="EKU11794.1"/>
    <property type="molecule type" value="Genomic_DNA"/>
</dbReference>
<organism evidence="1 2">
    <name type="scientific">Campylobacter showae CSUNSWCD</name>
    <dbReference type="NCBI Taxonomy" id="1244083"/>
    <lineage>
        <taxon>Bacteria</taxon>
        <taxon>Pseudomonadati</taxon>
        <taxon>Campylobacterota</taxon>
        <taxon>Epsilonproteobacteria</taxon>
        <taxon>Campylobacterales</taxon>
        <taxon>Campylobacteraceae</taxon>
        <taxon>Campylobacter</taxon>
    </lineage>
</organism>
<dbReference type="Pfam" id="PF13155">
    <property type="entry name" value="Toprim_2"/>
    <property type="match status" value="1"/>
</dbReference>
<proteinExistence type="predicted"/>
<dbReference type="Proteomes" id="UP000011939">
    <property type="component" value="Unassembled WGS sequence"/>
</dbReference>
<dbReference type="AlphaFoldDB" id="M5IR00"/>
<accession>M5IR00</accession>
<protein>
    <submittedName>
        <fullName evidence="1">Uncharacterized protein</fullName>
    </submittedName>
</protein>